<evidence type="ECO:0000313" key="2">
    <source>
        <dbReference type="EMBL" id="PPQ87373.1"/>
    </source>
</evidence>
<evidence type="ECO:0000256" key="1">
    <source>
        <dbReference type="SAM" id="MobiDB-lite"/>
    </source>
</evidence>
<feature type="compositionally biased region" description="Pro residues" evidence="1">
    <location>
        <begin position="77"/>
        <end position="88"/>
    </location>
</feature>
<feature type="non-terminal residue" evidence="2">
    <location>
        <position position="245"/>
    </location>
</feature>
<proteinExistence type="predicted"/>
<dbReference type="EMBL" id="NHYE01003870">
    <property type="protein sequence ID" value="PPQ87373.1"/>
    <property type="molecule type" value="Genomic_DNA"/>
</dbReference>
<feature type="compositionally biased region" description="Polar residues" evidence="1">
    <location>
        <begin position="175"/>
        <end position="193"/>
    </location>
</feature>
<accession>A0A409X998</accession>
<dbReference type="AlphaFoldDB" id="A0A409X998"/>
<dbReference type="InParanoid" id="A0A409X998"/>
<feature type="region of interest" description="Disordered" evidence="1">
    <location>
        <begin position="133"/>
        <end position="245"/>
    </location>
</feature>
<feature type="region of interest" description="Disordered" evidence="1">
    <location>
        <begin position="70"/>
        <end position="94"/>
    </location>
</feature>
<organism evidence="2 3">
    <name type="scientific">Gymnopilus dilepis</name>
    <dbReference type="NCBI Taxonomy" id="231916"/>
    <lineage>
        <taxon>Eukaryota</taxon>
        <taxon>Fungi</taxon>
        <taxon>Dikarya</taxon>
        <taxon>Basidiomycota</taxon>
        <taxon>Agaricomycotina</taxon>
        <taxon>Agaricomycetes</taxon>
        <taxon>Agaricomycetidae</taxon>
        <taxon>Agaricales</taxon>
        <taxon>Agaricineae</taxon>
        <taxon>Hymenogastraceae</taxon>
        <taxon>Gymnopilus</taxon>
    </lineage>
</organism>
<feature type="compositionally biased region" description="Basic and acidic residues" evidence="1">
    <location>
        <begin position="135"/>
        <end position="146"/>
    </location>
</feature>
<dbReference type="Proteomes" id="UP000284706">
    <property type="component" value="Unassembled WGS sequence"/>
</dbReference>
<reference evidence="2 3" key="1">
    <citation type="journal article" date="2018" name="Evol. Lett.">
        <title>Horizontal gene cluster transfer increased hallucinogenic mushroom diversity.</title>
        <authorList>
            <person name="Reynolds H.T."/>
            <person name="Vijayakumar V."/>
            <person name="Gluck-Thaler E."/>
            <person name="Korotkin H.B."/>
            <person name="Matheny P.B."/>
            <person name="Slot J.C."/>
        </authorList>
    </citation>
    <scope>NUCLEOTIDE SEQUENCE [LARGE SCALE GENOMIC DNA]</scope>
    <source>
        <strain evidence="2 3">SRW20</strain>
    </source>
</reference>
<sequence length="245" mass="26056">MQGSLPTYADLYNLLQHVRSGSPLEPGHIMGLEKLLEYMKIQPSSALAREFGTTISSPILDFGLPSPLSSLHSTPAPSTPCPSTPRPSTPRSVSMELTDSMTIGVSAYHETHDQLHNDQEIGDPEIPSLTTLADSQEKDVHSHEEGELSQSTSGCETSGSNHCEDGDHEQHERQGSATPSLEWPSAQQTSEGQQVDGLPGGSAQQTSEGQQVDGLPGGSALPGKRITRRQTLRKKTSAAQAAQAA</sequence>
<keyword evidence="3" id="KW-1185">Reference proteome</keyword>
<feature type="compositionally biased region" description="Basic and acidic residues" evidence="1">
    <location>
        <begin position="162"/>
        <end position="174"/>
    </location>
</feature>
<evidence type="ECO:0000313" key="3">
    <source>
        <dbReference type="Proteomes" id="UP000284706"/>
    </source>
</evidence>
<feature type="compositionally biased region" description="Polar residues" evidence="1">
    <location>
        <begin position="148"/>
        <end position="161"/>
    </location>
</feature>
<comment type="caution">
    <text evidence="2">The sequence shown here is derived from an EMBL/GenBank/DDBJ whole genome shotgun (WGS) entry which is preliminary data.</text>
</comment>
<name>A0A409X998_9AGAR</name>
<protein>
    <submittedName>
        <fullName evidence="2">Uncharacterized protein</fullName>
    </submittedName>
</protein>
<gene>
    <name evidence="2" type="ORF">CVT26_004479</name>
</gene>
<feature type="compositionally biased region" description="Basic residues" evidence="1">
    <location>
        <begin position="225"/>
        <end position="236"/>
    </location>
</feature>